<dbReference type="PANTHER" id="PTHR34821:SF3">
    <property type="entry name" value="MEMBRANE PROTEIN"/>
    <property type="match status" value="1"/>
</dbReference>
<dbReference type="PANTHER" id="PTHR34821">
    <property type="entry name" value="INNER MEMBRANE PROTEIN YDCZ"/>
    <property type="match status" value="1"/>
</dbReference>
<keyword evidence="3" id="KW-1185">Reference proteome</keyword>
<reference evidence="2 3" key="1">
    <citation type="submission" date="2023-07" db="EMBL/GenBank/DDBJ databases">
        <title>Sorghum-associated microbial communities from plants grown in Nebraska, USA.</title>
        <authorList>
            <person name="Schachtman D."/>
        </authorList>
    </citation>
    <scope>NUCLEOTIDE SEQUENCE [LARGE SCALE GENOMIC DNA]</scope>
    <source>
        <strain evidence="2 3">BE211</strain>
    </source>
</reference>
<dbReference type="Proteomes" id="UP001258181">
    <property type="component" value="Unassembled WGS sequence"/>
</dbReference>
<evidence type="ECO:0000256" key="1">
    <source>
        <dbReference type="SAM" id="Phobius"/>
    </source>
</evidence>
<sequence length="165" mass="17975">MIIGLLLSLIAGALVCLQNIFNSKVNQKAGSMTTTALVLFLGFAASLLMGLFLEGKDIFTLHHMKFWYWGCGILGVGVVFCLTNAIRLLGPTYAISISLTSQLGFALLWDSLGWFGLVQVPFTWKQLLGVLIIAAGIFVFKLSGMRSKHSIVKDHLHVSKVSQTS</sequence>
<name>A0ABU1U0V8_9BACL</name>
<keyword evidence="1" id="KW-0812">Transmembrane</keyword>
<feature type="transmembrane region" description="Helical" evidence="1">
    <location>
        <begin position="127"/>
        <end position="144"/>
    </location>
</feature>
<keyword evidence="1" id="KW-0472">Membrane</keyword>
<gene>
    <name evidence="2" type="ORF">J2X07_002091</name>
</gene>
<organism evidence="2 3">
    <name type="scientific">Fictibacillus barbaricus</name>
    <dbReference type="NCBI Taxonomy" id="182136"/>
    <lineage>
        <taxon>Bacteria</taxon>
        <taxon>Bacillati</taxon>
        <taxon>Bacillota</taxon>
        <taxon>Bacilli</taxon>
        <taxon>Bacillales</taxon>
        <taxon>Fictibacillaceae</taxon>
        <taxon>Fictibacillus</taxon>
    </lineage>
</organism>
<proteinExistence type="predicted"/>
<keyword evidence="1" id="KW-1133">Transmembrane helix</keyword>
<evidence type="ECO:0000313" key="3">
    <source>
        <dbReference type="Proteomes" id="UP001258181"/>
    </source>
</evidence>
<feature type="transmembrane region" description="Helical" evidence="1">
    <location>
        <begin position="66"/>
        <end position="86"/>
    </location>
</feature>
<feature type="transmembrane region" description="Helical" evidence="1">
    <location>
        <begin position="34"/>
        <end position="54"/>
    </location>
</feature>
<evidence type="ECO:0000313" key="2">
    <source>
        <dbReference type="EMBL" id="MDR7073105.1"/>
    </source>
</evidence>
<dbReference type="EMBL" id="JAVDWA010000003">
    <property type="protein sequence ID" value="MDR7073105.1"/>
    <property type="molecule type" value="Genomic_DNA"/>
</dbReference>
<dbReference type="RefSeq" id="WP_310258585.1">
    <property type="nucleotide sequence ID" value="NZ_JAVDWA010000003.1"/>
</dbReference>
<accession>A0ABU1U0V8</accession>
<protein>
    <submittedName>
        <fullName evidence="2">Transporter family-2 protein</fullName>
    </submittedName>
</protein>
<dbReference type="InterPro" id="IPR006750">
    <property type="entry name" value="YdcZ"/>
</dbReference>
<dbReference type="Pfam" id="PF04657">
    <property type="entry name" value="DMT_YdcZ"/>
    <property type="match status" value="1"/>
</dbReference>
<comment type="caution">
    <text evidence="2">The sequence shown here is derived from an EMBL/GenBank/DDBJ whole genome shotgun (WGS) entry which is preliminary data.</text>
</comment>